<evidence type="ECO:0000313" key="10">
    <source>
        <dbReference type="Proteomes" id="UP000321181"/>
    </source>
</evidence>
<evidence type="ECO:0000256" key="5">
    <source>
        <dbReference type="ARBA" id="ARBA00023002"/>
    </source>
</evidence>
<dbReference type="SUPFAM" id="SSF51905">
    <property type="entry name" value="FAD/NAD(P)-binding domain"/>
    <property type="match status" value="1"/>
</dbReference>
<accession>A0A512D889</accession>
<dbReference type="Proteomes" id="UP000321181">
    <property type="component" value="Unassembled WGS sequence"/>
</dbReference>
<dbReference type="InterPro" id="IPR007867">
    <property type="entry name" value="GMC_OxRtase_C"/>
</dbReference>
<evidence type="ECO:0000313" key="9">
    <source>
        <dbReference type="EMBL" id="GEO32679.1"/>
    </source>
</evidence>
<feature type="region of interest" description="Disordered" evidence="6">
    <location>
        <begin position="143"/>
        <end position="169"/>
    </location>
</feature>
<dbReference type="Pfam" id="PF01494">
    <property type="entry name" value="FAD_binding_3"/>
    <property type="match status" value="1"/>
</dbReference>
<dbReference type="GO" id="GO:0071949">
    <property type="term" value="F:FAD binding"/>
    <property type="evidence" value="ECO:0007669"/>
    <property type="project" value="InterPro"/>
</dbReference>
<comment type="cofactor">
    <cofactor evidence="1">
        <name>FAD</name>
        <dbReference type="ChEBI" id="CHEBI:57692"/>
    </cofactor>
</comment>
<dbReference type="InterPro" id="IPR036188">
    <property type="entry name" value="FAD/NAD-bd_sf"/>
</dbReference>
<keyword evidence="3" id="KW-0285">Flavoprotein</keyword>
<organism evidence="9 10">
    <name type="scientific">Cellulomonas aerilata</name>
    <dbReference type="NCBI Taxonomy" id="515326"/>
    <lineage>
        <taxon>Bacteria</taxon>
        <taxon>Bacillati</taxon>
        <taxon>Actinomycetota</taxon>
        <taxon>Actinomycetes</taxon>
        <taxon>Micrococcales</taxon>
        <taxon>Cellulomonadaceae</taxon>
        <taxon>Cellulomonas</taxon>
    </lineage>
</organism>
<dbReference type="PANTHER" id="PTHR42784:SF1">
    <property type="entry name" value="PYRANOSE 2-OXIDASE"/>
    <property type="match status" value="1"/>
</dbReference>
<evidence type="ECO:0000256" key="4">
    <source>
        <dbReference type="ARBA" id="ARBA00022827"/>
    </source>
</evidence>
<evidence type="ECO:0000256" key="1">
    <source>
        <dbReference type="ARBA" id="ARBA00001974"/>
    </source>
</evidence>
<protein>
    <submittedName>
        <fullName evidence="9">GMC oxidoreductase</fullName>
    </submittedName>
</protein>
<dbReference type="AlphaFoldDB" id="A0A512D889"/>
<dbReference type="PANTHER" id="PTHR42784">
    <property type="entry name" value="PYRANOSE 2-OXIDASE"/>
    <property type="match status" value="1"/>
</dbReference>
<dbReference type="Pfam" id="PF05199">
    <property type="entry name" value="GMC_oxred_C"/>
    <property type="match status" value="1"/>
</dbReference>
<keyword evidence="5" id="KW-0560">Oxidoreductase</keyword>
<keyword evidence="4" id="KW-0274">FAD</keyword>
<dbReference type="Gene3D" id="3.50.50.60">
    <property type="entry name" value="FAD/NAD(P)-binding domain"/>
    <property type="match status" value="2"/>
</dbReference>
<dbReference type="GO" id="GO:0016614">
    <property type="term" value="F:oxidoreductase activity, acting on CH-OH group of donors"/>
    <property type="evidence" value="ECO:0007669"/>
    <property type="project" value="InterPro"/>
</dbReference>
<gene>
    <name evidence="9" type="ORF">CAE01nite_04040</name>
</gene>
<dbReference type="EMBL" id="BJYY01000001">
    <property type="protein sequence ID" value="GEO32679.1"/>
    <property type="molecule type" value="Genomic_DNA"/>
</dbReference>
<keyword evidence="10" id="KW-1185">Reference proteome</keyword>
<proteinExistence type="inferred from homology"/>
<name>A0A512D889_9CELL</name>
<reference evidence="9 10" key="1">
    <citation type="submission" date="2019-07" db="EMBL/GenBank/DDBJ databases">
        <title>Whole genome shotgun sequence of Cellulomonas aerilata NBRC 106308.</title>
        <authorList>
            <person name="Hosoyama A."/>
            <person name="Uohara A."/>
            <person name="Ohji S."/>
            <person name="Ichikawa N."/>
        </authorList>
    </citation>
    <scope>NUCLEOTIDE SEQUENCE [LARGE SCALE GENOMIC DNA]</scope>
    <source>
        <strain evidence="9 10">NBRC 106308</strain>
    </source>
</reference>
<comment type="similarity">
    <text evidence="2">Belongs to the GMC oxidoreductase family.</text>
</comment>
<feature type="domain" description="Glucose-methanol-choline oxidoreductase C-terminal" evidence="8">
    <location>
        <begin position="419"/>
        <end position="541"/>
    </location>
</feature>
<evidence type="ECO:0000256" key="3">
    <source>
        <dbReference type="ARBA" id="ARBA00022630"/>
    </source>
</evidence>
<dbReference type="InterPro" id="IPR051473">
    <property type="entry name" value="P2Ox-like"/>
</dbReference>
<dbReference type="RefSeq" id="WP_186816379.1">
    <property type="nucleotide sequence ID" value="NZ_BAAARM010000001.1"/>
</dbReference>
<feature type="compositionally biased region" description="Low complexity" evidence="6">
    <location>
        <begin position="149"/>
        <end position="167"/>
    </location>
</feature>
<evidence type="ECO:0000256" key="2">
    <source>
        <dbReference type="ARBA" id="ARBA00010790"/>
    </source>
</evidence>
<comment type="caution">
    <text evidence="9">The sequence shown here is derived from an EMBL/GenBank/DDBJ whole genome shotgun (WGS) entry which is preliminary data.</text>
</comment>
<feature type="domain" description="FAD-binding" evidence="7">
    <location>
        <begin position="16"/>
        <end position="64"/>
    </location>
</feature>
<evidence type="ECO:0000259" key="7">
    <source>
        <dbReference type="Pfam" id="PF01494"/>
    </source>
</evidence>
<evidence type="ECO:0000256" key="6">
    <source>
        <dbReference type="SAM" id="MobiDB-lite"/>
    </source>
</evidence>
<dbReference type="InterPro" id="IPR002938">
    <property type="entry name" value="FAD-bd"/>
</dbReference>
<sequence length="556" mass="59455">MHAQAGHELVGQVLRARVCVVGAGPAGLALATRLAGRGVDVVVLEAADPAIPRERLETVRNVGMRYDLPNQRGRGVGGGALLWNLPTPVEGLHLRLREMDAQDFLPRPGVRETAWPLTRPDLDAWYEAAWALFDLPPVRDGATGLSTSGEADGTPAGAPGAAPGASAGEERLFGMGPAAVFTERLPRALEASSTGRVVTGSVVTDIRTDRDLGTVSSLTCATLGGTFTVEAAEFVLAGGAVENARLLLSARSRHTAGIGNASGHVGRWFMEHPHVESALLRPRDQRLVRDRALWDVHLRDGVPVMRMRALPPQVVEREGLLSTAFYLRRRPVTSPVVTTGDGGLDLDTMGALRSVRGSLASRRAPSLSRAQIAHVAAALPGAIRRAGQQALAPDPGRAAPRRRTVPRAMNVWAMSEQVPHWRSQVRLTDQRDSFGVPTAELDWQLTDPDWQSLVRSQQLITPYLGATLGARVDSLLEGSLPPRIYGGAHQMGTTRMAASARDGVVDVDCRVHGMANLYVAGASVFPTVGSANPTLTVVALALRLAEHLRPQHRDQH</sequence>
<evidence type="ECO:0000259" key="8">
    <source>
        <dbReference type="Pfam" id="PF05199"/>
    </source>
</evidence>